<evidence type="ECO:0008006" key="5">
    <source>
        <dbReference type="Google" id="ProtNLM"/>
    </source>
</evidence>
<name>E6MK52_9FIRM</name>
<feature type="region of interest" description="Disordered" evidence="1">
    <location>
        <begin position="52"/>
        <end position="83"/>
    </location>
</feature>
<dbReference type="AlphaFoldDB" id="E6MK52"/>
<evidence type="ECO:0000313" key="4">
    <source>
        <dbReference type="Proteomes" id="UP000004754"/>
    </source>
</evidence>
<sequence length="225" mass="25225">MKRNGWKLMIALLLAFALAGCRVAAKPESAAENTLAQVFKALKSGDAERLERLTDDDDVDIDDDKADDPDDDGPDDDSDDDIDEFDLDLDDDDEAPLLKVLGRHVKYRIRSKKKVADDHVRIRVTVTNVDMTKIVPAWYQKSVAYAAAHRGKDHDEAAIRTRMAKSLQTAADRQARDPKNMATRRVTADLQKIGGRWRLVDPRDTFLDAALGGYITAMNKQQPYD</sequence>
<dbReference type="EMBL" id="AEQN01000033">
    <property type="protein sequence ID" value="EFV00571.1"/>
    <property type="molecule type" value="Genomic_DNA"/>
</dbReference>
<dbReference type="RefSeq" id="WP_006599809.1">
    <property type="nucleotide sequence ID" value="NZ_GL622359.1"/>
</dbReference>
<dbReference type="PROSITE" id="PS51257">
    <property type="entry name" value="PROKAR_LIPOPROTEIN"/>
    <property type="match status" value="1"/>
</dbReference>
<evidence type="ECO:0000256" key="2">
    <source>
        <dbReference type="SAM" id="SignalP"/>
    </source>
</evidence>
<evidence type="ECO:0000256" key="1">
    <source>
        <dbReference type="SAM" id="MobiDB-lite"/>
    </source>
</evidence>
<dbReference type="Proteomes" id="UP000004754">
    <property type="component" value="Unassembled WGS sequence"/>
</dbReference>
<proteinExistence type="predicted"/>
<dbReference type="HOGENOM" id="CLU_1325395_0_0_9"/>
<organism evidence="3 4">
    <name type="scientific">Pseudoramibacter alactolyticus ATCC 23263</name>
    <dbReference type="NCBI Taxonomy" id="887929"/>
    <lineage>
        <taxon>Bacteria</taxon>
        <taxon>Bacillati</taxon>
        <taxon>Bacillota</taxon>
        <taxon>Clostridia</taxon>
        <taxon>Eubacteriales</taxon>
        <taxon>Eubacteriaceae</taxon>
        <taxon>Pseudoramibacter</taxon>
    </lineage>
</organism>
<feature type="chain" id="PRO_5039315217" description="Lipoprotein" evidence="2">
    <location>
        <begin position="25"/>
        <end position="225"/>
    </location>
</feature>
<gene>
    <name evidence="3" type="ORF">HMP0721_2388</name>
</gene>
<keyword evidence="2" id="KW-0732">Signal</keyword>
<feature type="signal peptide" evidence="2">
    <location>
        <begin position="1"/>
        <end position="24"/>
    </location>
</feature>
<accession>E6MK52</accession>
<feature type="compositionally biased region" description="Acidic residues" evidence="1">
    <location>
        <begin position="54"/>
        <end position="83"/>
    </location>
</feature>
<evidence type="ECO:0000313" key="3">
    <source>
        <dbReference type="EMBL" id="EFV00571.1"/>
    </source>
</evidence>
<comment type="caution">
    <text evidence="3">The sequence shown here is derived from an EMBL/GenBank/DDBJ whole genome shotgun (WGS) entry which is preliminary data.</text>
</comment>
<protein>
    <recommendedName>
        <fullName evidence="5">Lipoprotein</fullName>
    </recommendedName>
</protein>
<keyword evidence="4" id="KW-1185">Reference proteome</keyword>
<dbReference type="STRING" id="887929.HMP0721_2388"/>
<reference evidence="3 4" key="1">
    <citation type="submission" date="2010-12" db="EMBL/GenBank/DDBJ databases">
        <authorList>
            <person name="Muzny D."/>
            <person name="Qin X."/>
            <person name="Deng J."/>
            <person name="Jiang H."/>
            <person name="Liu Y."/>
            <person name="Qu J."/>
            <person name="Song X.-Z."/>
            <person name="Zhang L."/>
            <person name="Thornton R."/>
            <person name="Coyle M."/>
            <person name="Francisco L."/>
            <person name="Jackson L."/>
            <person name="Javaid M."/>
            <person name="Korchina V."/>
            <person name="Kovar C."/>
            <person name="Mata R."/>
            <person name="Mathew T."/>
            <person name="Ngo R."/>
            <person name="Nguyen L."/>
            <person name="Nguyen N."/>
            <person name="Okwuonu G."/>
            <person name="Ongeri F."/>
            <person name="Pham C."/>
            <person name="Simmons D."/>
            <person name="Wilczek-Boney K."/>
            <person name="Hale W."/>
            <person name="Jakkamsetti A."/>
            <person name="Pham P."/>
            <person name="Ruth R."/>
            <person name="San Lucas F."/>
            <person name="Warren J."/>
            <person name="Zhang J."/>
            <person name="Zhao Z."/>
            <person name="Zhou C."/>
            <person name="Zhu D."/>
            <person name="Lee S."/>
            <person name="Bess C."/>
            <person name="Blankenburg K."/>
            <person name="Forbes L."/>
            <person name="Fu Q."/>
            <person name="Gubbala S."/>
            <person name="Hirani K."/>
            <person name="Jayaseelan J.C."/>
            <person name="Lara F."/>
            <person name="Munidasa M."/>
            <person name="Palculict T."/>
            <person name="Patil S."/>
            <person name="Pu L.-L."/>
            <person name="Saada N."/>
            <person name="Tang L."/>
            <person name="Weissenberger G."/>
            <person name="Zhu Y."/>
            <person name="Hemphill L."/>
            <person name="Shang Y."/>
            <person name="Youmans B."/>
            <person name="Ayvaz T."/>
            <person name="Ross M."/>
            <person name="Santibanez J."/>
            <person name="Aqrawi P."/>
            <person name="Gross S."/>
            <person name="Joshi V."/>
            <person name="Fowler G."/>
            <person name="Nazareth L."/>
            <person name="Reid J."/>
            <person name="Worley K."/>
            <person name="Petrosino J."/>
            <person name="Highlander S."/>
            <person name="Gibbs R."/>
        </authorList>
    </citation>
    <scope>NUCLEOTIDE SEQUENCE [LARGE SCALE GENOMIC DNA]</scope>
    <source>
        <strain evidence="3 4">ATCC 23263</strain>
    </source>
</reference>